<comment type="domain">
    <text evidence="6">Has three domains with a flexible linker between the domains II and III and assumes an 'L' shape. Domain III is highly mobile and contacts RuvB.</text>
</comment>
<dbReference type="GO" id="GO:0048476">
    <property type="term" value="C:Holliday junction resolvase complex"/>
    <property type="evidence" value="ECO:0007669"/>
    <property type="project" value="UniProtKB-UniRule"/>
</dbReference>
<protein>
    <recommendedName>
        <fullName evidence="6">Holliday junction branch migration complex subunit RuvA</fullName>
    </recommendedName>
</protein>
<feature type="domain" description="Helix-hairpin-helix DNA-binding motif class 1" evidence="7">
    <location>
        <begin position="72"/>
        <end position="91"/>
    </location>
</feature>
<keyword evidence="1 6" id="KW-0963">Cytoplasm</keyword>
<dbReference type="Gene3D" id="1.10.150.20">
    <property type="entry name" value="5' to 3' exonuclease, C-terminal subdomain"/>
    <property type="match status" value="1"/>
</dbReference>
<dbReference type="SMART" id="SM00278">
    <property type="entry name" value="HhH1"/>
    <property type="match status" value="2"/>
</dbReference>
<dbReference type="Pfam" id="PF01330">
    <property type="entry name" value="RuvA_N"/>
    <property type="match status" value="1"/>
</dbReference>
<keyword evidence="5 6" id="KW-0234">DNA repair</keyword>
<keyword evidence="4 6" id="KW-0233">DNA recombination</keyword>
<dbReference type="Gene3D" id="2.40.50.140">
    <property type="entry name" value="Nucleic acid-binding proteins"/>
    <property type="match status" value="1"/>
</dbReference>
<keyword evidence="2 6" id="KW-0227">DNA damage</keyword>
<dbReference type="NCBIfam" id="TIGR00084">
    <property type="entry name" value="ruvA"/>
    <property type="match status" value="1"/>
</dbReference>
<dbReference type="GO" id="GO:0006310">
    <property type="term" value="P:DNA recombination"/>
    <property type="evidence" value="ECO:0007669"/>
    <property type="project" value="UniProtKB-UniRule"/>
</dbReference>
<keyword evidence="8" id="KW-0347">Helicase</keyword>
<accession>A0A0G0M912</accession>
<gene>
    <name evidence="6" type="primary">ruvA</name>
    <name evidence="8" type="ORF">US90_C0008G0031</name>
</gene>
<sequence length="192" mass="21316">MISSLTGKISKITGNNIEIEVSGVGYWLMVGEGFLKKHNEGEEVKVQTYMAVSENDMSLYGFDSWEELNLFKLLISVSGVGPRTAAGILGSKQSEEILKAIGDADVDFFEKLKGIGKKTAQRIIVDLKSKVGGLGELDLRKESTGDKEEDDIVLSLKQLGFDKKEIEKVVKKIPEKLETIEDKLSWCLRNME</sequence>
<evidence type="ECO:0000256" key="1">
    <source>
        <dbReference type="ARBA" id="ARBA00022490"/>
    </source>
</evidence>
<comment type="similarity">
    <text evidence="6">Belongs to the RuvA family.</text>
</comment>
<dbReference type="AlphaFoldDB" id="A0A0G0M912"/>
<dbReference type="GO" id="GO:0005737">
    <property type="term" value="C:cytoplasm"/>
    <property type="evidence" value="ECO:0007669"/>
    <property type="project" value="UniProtKB-SubCell"/>
</dbReference>
<comment type="subcellular location">
    <subcellularLocation>
        <location evidence="6">Cytoplasm</location>
    </subcellularLocation>
</comment>
<evidence type="ECO:0000313" key="8">
    <source>
        <dbReference type="EMBL" id="KKQ70139.1"/>
    </source>
</evidence>
<reference evidence="8 9" key="1">
    <citation type="journal article" date="2015" name="Nature">
        <title>rRNA introns, odd ribosomes, and small enigmatic genomes across a large radiation of phyla.</title>
        <authorList>
            <person name="Brown C.T."/>
            <person name="Hug L.A."/>
            <person name="Thomas B.C."/>
            <person name="Sharon I."/>
            <person name="Castelle C.J."/>
            <person name="Singh A."/>
            <person name="Wilkins M.J."/>
            <person name="Williams K.H."/>
            <person name="Banfield J.F."/>
        </authorList>
    </citation>
    <scope>NUCLEOTIDE SEQUENCE [LARGE SCALE GENOMIC DNA]</scope>
</reference>
<keyword evidence="8" id="KW-0378">Hydrolase</keyword>
<evidence type="ECO:0000256" key="6">
    <source>
        <dbReference type="HAMAP-Rule" id="MF_00031"/>
    </source>
</evidence>
<dbReference type="HAMAP" id="MF_00031">
    <property type="entry name" value="DNA_HJ_migration_RuvA"/>
    <property type="match status" value="1"/>
</dbReference>
<organism evidence="8 9">
    <name type="scientific">Candidatus Shapirobacteria bacterium GW2011_GWE2_38_30</name>
    <dbReference type="NCBI Taxonomy" id="1618490"/>
    <lineage>
        <taxon>Bacteria</taxon>
        <taxon>Candidatus Shapironibacteriota</taxon>
    </lineage>
</organism>
<name>A0A0G0M912_9BACT</name>
<keyword evidence="3 6" id="KW-0238">DNA-binding</keyword>
<dbReference type="PATRIC" id="fig|1618490.4.peg.402"/>
<dbReference type="EMBL" id="LBUT01000008">
    <property type="protein sequence ID" value="KKQ70139.1"/>
    <property type="molecule type" value="Genomic_DNA"/>
</dbReference>
<dbReference type="SUPFAM" id="SSF47781">
    <property type="entry name" value="RuvA domain 2-like"/>
    <property type="match status" value="1"/>
</dbReference>
<dbReference type="InterPro" id="IPR003583">
    <property type="entry name" value="Hlx-hairpin-Hlx_DNA-bd_motif"/>
</dbReference>
<comment type="function">
    <text evidence="6">The RuvA-RuvB-RuvC complex processes Holliday junction (HJ) DNA during genetic recombination and DNA repair, while the RuvA-RuvB complex plays an important role in the rescue of blocked DNA replication forks via replication fork reversal (RFR). RuvA specifically binds to HJ cruciform DNA, conferring on it an open structure. The RuvB hexamer acts as an ATP-dependent pump, pulling dsDNA into and through the RuvAB complex. HJ branch migration allows RuvC to scan DNA until it finds its consensus sequence, where it cleaves and resolves the cruciform DNA.</text>
</comment>
<dbReference type="InterPro" id="IPR013849">
    <property type="entry name" value="DNA_helicase_Holl-junc_RuvA_I"/>
</dbReference>
<evidence type="ECO:0000256" key="3">
    <source>
        <dbReference type="ARBA" id="ARBA00023125"/>
    </source>
</evidence>
<dbReference type="InterPro" id="IPR010994">
    <property type="entry name" value="RuvA_2-like"/>
</dbReference>
<evidence type="ECO:0000256" key="2">
    <source>
        <dbReference type="ARBA" id="ARBA00022763"/>
    </source>
</evidence>
<dbReference type="GO" id="GO:0000400">
    <property type="term" value="F:four-way junction DNA binding"/>
    <property type="evidence" value="ECO:0007669"/>
    <property type="project" value="UniProtKB-UniRule"/>
</dbReference>
<dbReference type="InterPro" id="IPR000085">
    <property type="entry name" value="RuvA"/>
</dbReference>
<evidence type="ECO:0000313" key="9">
    <source>
        <dbReference type="Proteomes" id="UP000034406"/>
    </source>
</evidence>
<keyword evidence="8" id="KW-0547">Nucleotide-binding</keyword>
<dbReference type="InterPro" id="IPR012340">
    <property type="entry name" value="NA-bd_OB-fold"/>
</dbReference>
<keyword evidence="8" id="KW-0067">ATP-binding</keyword>
<evidence type="ECO:0000256" key="5">
    <source>
        <dbReference type="ARBA" id="ARBA00023204"/>
    </source>
</evidence>
<dbReference type="SUPFAM" id="SSF50249">
    <property type="entry name" value="Nucleic acid-binding proteins"/>
    <property type="match status" value="1"/>
</dbReference>
<dbReference type="GO" id="GO:0006281">
    <property type="term" value="P:DNA repair"/>
    <property type="evidence" value="ECO:0007669"/>
    <property type="project" value="UniProtKB-UniRule"/>
</dbReference>
<comment type="subunit">
    <text evidence="6">Homotetramer. Forms an RuvA(8)-RuvB(12)-Holliday junction (HJ) complex. HJ DNA is sandwiched between 2 RuvA tetramers; dsDNA enters through RuvA and exits via RuvB. An RuvB hexamer assembles on each DNA strand where it exits the tetramer. Each RuvB hexamer is contacted by two RuvA subunits (via domain III) on 2 adjacent RuvB subunits; this complex drives branch migration. In the full resolvosome a probable DNA-RuvA(4)-RuvB(12)-RuvC(2) complex forms which resolves the HJ.</text>
</comment>
<dbReference type="STRING" id="1618490.US90_C0008G0031"/>
<dbReference type="Pfam" id="PF14520">
    <property type="entry name" value="HHH_5"/>
    <property type="match status" value="1"/>
</dbReference>
<comment type="caution">
    <text evidence="6">Lacks conserved residue(s) required for the propagation of feature annotation.</text>
</comment>
<comment type="caution">
    <text evidence="8">The sequence shown here is derived from an EMBL/GenBank/DDBJ whole genome shotgun (WGS) entry which is preliminary data.</text>
</comment>
<feature type="domain" description="Helix-hairpin-helix DNA-binding motif class 1" evidence="7">
    <location>
        <begin position="107"/>
        <end position="126"/>
    </location>
</feature>
<evidence type="ECO:0000259" key="7">
    <source>
        <dbReference type="SMART" id="SM00278"/>
    </source>
</evidence>
<proteinExistence type="inferred from homology"/>
<dbReference type="GO" id="GO:0009378">
    <property type="term" value="F:four-way junction helicase activity"/>
    <property type="evidence" value="ECO:0007669"/>
    <property type="project" value="InterPro"/>
</dbReference>
<dbReference type="GO" id="GO:0005524">
    <property type="term" value="F:ATP binding"/>
    <property type="evidence" value="ECO:0007669"/>
    <property type="project" value="InterPro"/>
</dbReference>
<feature type="region of interest" description="Domain III" evidence="6">
    <location>
        <begin position="144"/>
        <end position="192"/>
    </location>
</feature>
<evidence type="ECO:0000256" key="4">
    <source>
        <dbReference type="ARBA" id="ARBA00023172"/>
    </source>
</evidence>
<dbReference type="Proteomes" id="UP000034406">
    <property type="component" value="Unassembled WGS sequence"/>
</dbReference>